<dbReference type="AlphaFoldDB" id="A0A1G2UT32"/>
<dbReference type="GO" id="GO:0009103">
    <property type="term" value="P:lipopolysaccharide biosynthetic process"/>
    <property type="evidence" value="ECO:0007669"/>
    <property type="project" value="UniProtKB-ARBA"/>
</dbReference>
<feature type="transmembrane region" description="Helical" evidence="8">
    <location>
        <begin position="147"/>
        <end position="165"/>
    </location>
</feature>
<dbReference type="InterPro" id="IPR038731">
    <property type="entry name" value="RgtA/B/C-like"/>
</dbReference>
<feature type="transmembrane region" description="Helical" evidence="8">
    <location>
        <begin position="218"/>
        <end position="247"/>
    </location>
</feature>
<dbReference type="InterPro" id="IPR050297">
    <property type="entry name" value="LipidA_mod_glycosyltrf_83"/>
</dbReference>
<feature type="domain" description="Glycosyltransferase RgtA/B/C/D-like" evidence="9">
    <location>
        <begin position="84"/>
        <end position="232"/>
    </location>
</feature>
<dbReference type="Proteomes" id="UP000177154">
    <property type="component" value="Unassembled WGS sequence"/>
</dbReference>
<comment type="caution">
    <text evidence="10">The sequence shown here is derived from an EMBL/GenBank/DDBJ whole genome shotgun (WGS) entry which is preliminary data.</text>
</comment>
<reference evidence="10 11" key="1">
    <citation type="journal article" date="2016" name="Nat. Commun.">
        <title>Thousands of microbial genomes shed light on interconnected biogeochemical processes in an aquifer system.</title>
        <authorList>
            <person name="Anantharaman K."/>
            <person name="Brown C.T."/>
            <person name="Hug L.A."/>
            <person name="Sharon I."/>
            <person name="Castelle C.J."/>
            <person name="Probst A.J."/>
            <person name="Thomas B.C."/>
            <person name="Singh A."/>
            <person name="Wilkins M.J."/>
            <person name="Karaoz U."/>
            <person name="Brodie E.L."/>
            <person name="Williams K.H."/>
            <person name="Hubbard S.S."/>
            <person name="Banfield J.F."/>
        </authorList>
    </citation>
    <scope>NUCLEOTIDE SEQUENCE [LARGE SCALE GENOMIC DNA]</scope>
</reference>
<comment type="subcellular location">
    <subcellularLocation>
        <location evidence="1">Cell membrane</location>
        <topology evidence="1">Multi-pass membrane protein</topology>
    </subcellularLocation>
</comment>
<feature type="transmembrane region" description="Helical" evidence="8">
    <location>
        <begin position="12"/>
        <end position="30"/>
    </location>
</feature>
<evidence type="ECO:0000256" key="3">
    <source>
        <dbReference type="ARBA" id="ARBA00022676"/>
    </source>
</evidence>
<evidence type="ECO:0000256" key="7">
    <source>
        <dbReference type="ARBA" id="ARBA00023136"/>
    </source>
</evidence>
<evidence type="ECO:0000313" key="11">
    <source>
        <dbReference type="Proteomes" id="UP000177154"/>
    </source>
</evidence>
<feature type="transmembrane region" description="Helical" evidence="8">
    <location>
        <begin position="185"/>
        <end position="209"/>
    </location>
</feature>
<evidence type="ECO:0000313" key="10">
    <source>
        <dbReference type="EMBL" id="OHB12462.1"/>
    </source>
</evidence>
<evidence type="ECO:0000256" key="4">
    <source>
        <dbReference type="ARBA" id="ARBA00022679"/>
    </source>
</evidence>
<gene>
    <name evidence="10" type="ORF">A2Y49_00670</name>
</gene>
<dbReference type="PANTHER" id="PTHR33908:SF11">
    <property type="entry name" value="MEMBRANE PROTEIN"/>
    <property type="match status" value="1"/>
</dbReference>
<sequence>MILENLTAKTKNIILVVVFTLAIFLITFDFKNTPKVWVDEGVFTETAKNLATHGVLGLQTSTGEFFSMRNFLLSTSYPVILPVALSFKILGTGIVQARLPMILYMFALVMIFYLFAKKRYSFYPAILSVLMLLSFSPFYGNGRPVQGEVPGLVFLVLGALFLLYLEESGFNDKKWAVLSGLAFGLAASTKPIFLVLIPLALVITLFFWIKKIENRKILLFLLTGLIIPILIWCYIHISTAALFITFISKSFFLASNHDMSSISFIQNILNNIIRFSTESTPILFILMFGIVALTFLIKFRNKISQTLSSSEFIIFSFIILNWITYLTGTGWYRYFFPAHVLLYLLFPAYILALSQIINKRFYKKVLILIPIMLIIFQFYHLIFLSDTSFVVERTRNTDLKMALSEIDTSQKILFYNTIETSIFLRGDNYSQYLSMGDFLEAGNKNVTSDSNFDYILTNNLTNINFNQSCYISNPVDQYTLLKKIKDCK</sequence>
<evidence type="ECO:0000256" key="6">
    <source>
        <dbReference type="ARBA" id="ARBA00022989"/>
    </source>
</evidence>
<dbReference type="GO" id="GO:0016763">
    <property type="term" value="F:pentosyltransferase activity"/>
    <property type="evidence" value="ECO:0007669"/>
    <property type="project" value="TreeGrafter"/>
</dbReference>
<feature type="transmembrane region" description="Helical" evidence="8">
    <location>
        <begin position="282"/>
        <end position="299"/>
    </location>
</feature>
<keyword evidence="5 8" id="KW-0812">Transmembrane</keyword>
<dbReference type="EMBL" id="MHWR01000038">
    <property type="protein sequence ID" value="OHB12462.1"/>
    <property type="molecule type" value="Genomic_DNA"/>
</dbReference>
<evidence type="ECO:0000256" key="2">
    <source>
        <dbReference type="ARBA" id="ARBA00022475"/>
    </source>
</evidence>
<protein>
    <recommendedName>
        <fullName evidence="9">Glycosyltransferase RgtA/B/C/D-like domain-containing protein</fullName>
    </recommendedName>
</protein>
<feature type="transmembrane region" description="Helical" evidence="8">
    <location>
        <begin position="122"/>
        <end position="140"/>
    </location>
</feature>
<feature type="transmembrane region" description="Helical" evidence="8">
    <location>
        <begin position="71"/>
        <end position="90"/>
    </location>
</feature>
<feature type="transmembrane region" description="Helical" evidence="8">
    <location>
        <begin position="365"/>
        <end position="384"/>
    </location>
</feature>
<keyword evidence="7 8" id="KW-0472">Membrane</keyword>
<dbReference type="GO" id="GO:0005886">
    <property type="term" value="C:plasma membrane"/>
    <property type="evidence" value="ECO:0007669"/>
    <property type="project" value="UniProtKB-SubCell"/>
</dbReference>
<dbReference type="Pfam" id="PF13231">
    <property type="entry name" value="PMT_2"/>
    <property type="match status" value="1"/>
</dbReference>
<dbReference type="PANTHER" id="PTHR33908">
    <property type="entry name" value="MANNOSYLTRANSFERASE YKCB-RELATED"/>
    <property type="match status" value="1"/>
</dbReference>
<keyword evidence="3" id="KW-0328">Glycosyltransferase</keyword>
<proteinExistence type="predicted"/>
<keyword evidence="6 8" id="KW-1133">Transmembrane helix</keyword>
<keyword evidence="4" id="KW-0808">Transferase</keyword>
<evidence type="ECO:0000256" key="1">
    <source>
        <dbReference type="ARBA" id="ARBA00004651"/>
    </source>
</evidence>
<organism evidence="10 11">
    <name type="scientific">Candidatus Zambryskibacteria bacterium RIFCSPLOWO2_12_39_8</name>
    <dbReference type="NCBI Taxonomy" id="1802774"/>
    <lineage>
        <taxon>Bacteria</taxon>
        <taxon>Candidatus Zambryskiibacteriota</taxon>
    </lineage>
</organism>
<evidence type="ECO:0000256" key="8">
    <source>
        <dbReference type="SAM" id="Phobius"/>
    </source>
</evidence>
<evidence type="ECO:0000256" key="5">
    <source>
        <dbReference type="ARBA" id="ARBA00022692"/>
    </source>
</evidence>
<evidence type="ECO:0000259" key="9">
    <source>
        <dbReference type="Pfam" id="PF13231"/>
    </source>
</evidence>
<feature type="transmembrane region" description="Helical" evidence="8">
    <location>
        <begin position="334"/>
        <end position="353"/>
    </location>
</feature>
<feature type="transmembrane region" description="Helical" evidence="8">
    <location>
        <begin position="311"/>
        <end position="328"/>
    </location>
</feature>
<feature type="transmembrane region" description="Helical" evidence="8">
    <location>
        <begin position="97"/>
        <end position="116"/>
    </location>
</feature>
<accession>A0A1G2UT32</accession>
<name>A0A1G2UT32_9BACT</name>
<keyword evidence="2" id="KW-1003">Cell membrane</keyword>